<dbReference type="AlphaFoldDB" id="A0A5C4NBJ1"/>
<feature type="transmembrane region" description="Helical" evidence="2">
    <location>
        <begin position="239"/>
        <end position="259"/>
    </location>
</feature>
<dbReference type="RefSeq" id="WP_139081855.1">
    <property type="nucleotide sequence ID" value="NZ_VDFV01000014.1"/>
</dbReference>
<keyword evidence="3" id="KW-0732">Signal</keyword>
<name>A0A5C4NBJ1_9RHOB</name>
<evidence type="ECO:0008006" key="6">
    <source>
        <dbReference type="Google" id="ProtNLM"/>
    </source>
</evidence>
<organism evidence="4 5">
    <name type="scientific">Rubellimicrobium roseum</name>
    <dbReference type="NCBI Taxonomy" id="687525"/>
    <lineage>
        <taxon>Bacteria</taxon>
        <taxon>Pseudomonadati</taxon>
        <taxon>Pseudomonadota</taxon>
        <taxon>Alphaproteobacteria</taxon>
        <taxon>Rhodobacterales</taxon>
        <taxon>Roseobacteraceae</taxon>
        <taxon>Rubellimicrobium</taxon>
    </lineage>
</organism>
<dbReference type="OrthoDB" id="5785247at2"/>
<accession>A0A5C4NBJ1</accession>
<feature type="region of interest" description="Disordered" evidence="1">
    <location>
        <begin position="177"/>
        <end position="241"/>
    </location>
</feature>
<evidence type="ECO:0000256" key="3">
    <source>
        <dbReference type="SAM" id="SignalP"/>
    </source>
</evidence>
<feature type="compositionally biased region" description="Pro residues" evidence="1">
    <location>
        <begin position="178"/>
        <end position="187"/>
    </location>
</feature>
<keyword evidence="2" id="KW-0812">Transmembrane</keyword>
<keyword evidence="5" id="KW-1185">Reference proteome</keyword>
<proteinExistence type="predicted"/>
<keyword evidence="2" id="KW-0472">Membrane</keyword>
<sequence length="265" mass="27016">MSLRPSLASLALASFMGLVAASASALTCSQWAANHSVADVTGKVTSSIACEVGSGVNDSANLANADRMFGFDDWQVLSRDNTDGGLGTPDEVAVPISMAIAGTAQSGTVSLASNIWTRYSNLFLVVKGGGRNSNITAFVAYLLTPMTTSWAYATPYLNGRNMAQDISHFTVYGRVTPPTSPATPTPMPTGTGTTGGGTFAGTTGETADRDQGVPSDGPWFGGSGGWSGDPGEEPTPAPAAVPVPSGGLLLVSALAGLVIRRRQRA</sequence>
<keyword evidence="2" id="KW-1133">Transmembrane helix</keyword>
<comment type="caution">
    <text evidence="4">The sequence shown here is derived from an EMBL/GenBank/DDBJ whole genome shotgun (WGS) entry which is preliminary data.</text>
</comment>
<protein>
    <recommendedName>
        <fullName evidence="6">VPLPA-CTERM sorting domain-containing protein</fullName>
    </recommendedName>
</protein>
<dbReference type="Proteomes" id="UP000305709">
    <property type="component" value="Unassembled WGS sequence"/>
</dbReference>
<feature type="chain" id="PRO_5022705932" description="VPLPA-CTERM sorting domain-containing protein" evidence="3">
    <location>
        <begin position="26"/>
        <end position="265"/>
    </location>
</feature>
<feature type="compositionally biased region" description="Gly residues" evidence="1">
    <location>
        <begin position="219"/>
        <end position="228"/>
    </location>
</feature>
<dbReference type="EMBL" id="VDFV01000014">
    <property type="protein sequence ID" value="TNC71402.1"/>
    <property type="molecule type" value="Genomic_DNA"/>
</dbReference>
<evidence type="ECO:0000313" key="4">
    <source>
        <dbReference type="EMBL" id="TNC71402.1"/>
    </source>
</evidence>
<reference evidence="4 5" key="1">
    <citation type="submission" date="2019-06" db="EMBL/GenBank/DDBJ databases">
        <authorList>
            <person name="Jiang L."/>
        </authorList>
    </citation>
    <scope>NUCLEOTIDE SEQUENCE [LARGE SCALE GENOMIC DNA]</scope>
    <source>
        <strain evidence="4 5">YIM 48858</strain>
    </source>
</reference>
<evidence type="ECO:0000256" key="2">
    <source>
        <dbReference type="SAM" id="Phobius"/>
    </source>
</evidence>
<gene>
    <name evidence="4" type="ORF">FHG71_11650</name>
</gene>
<evidence type="ECO:0000256" key="1">
    <source>
        <dbReference type="SAM" id="MobiDB-lite"/>
    </source>
</evidence>
<feature type="signal peptide" evidence="3">
    <location>
        <begin position="1"/>
        <end position="25"/>
    </location>
</feature>
<evidence type="ECO:0000313" key="5">
    <source>
        <dbReference type="Proteomes" id="UP000305709"/>
    </source>
</evidence>